<keyword evidence="3" id="KW-1185">Reference proteome</keyword>
<protein>
    <recommendedName>
        <fullName evidence="1">Beta-ketoacyl synthase-like N-terminal domain-containing protein</fullName>
    </recommendedName>
</protein>
<dbReference type="AlphaFoldDB" id="A0A448TVQ2"/>
<name>A0A448TVQ2_9PAST</name>
<accession>A0A448TVQ2</accession>
<dbReference type="InterPro" id="IPR014030">
    <property type="entry name" value="Ketoacyl_synth_N"/>
</dbReference>
<dbReference type="Gene3D" id="3.40.47.10">
    <property type="match status" value="1"/>
</dbReference>
<sequence length="269" mass="30793">MFCDLPIIVRHYLKNNKNDEYMGKNSLTFCFSVKDYQIVTSKNLSQSDWQLDETAFLSMVDKRDSFMPALTFLPPLKRRRLNPTSRLFFQAAWDLVSDNPNVPVVYASLNSEINRSFELWETLLKSGEVSPTSFSLSVHNAMIGQWSEARKVTQEMTAISAQKDSFELALLEAYLLLSEGHSQVLVAVCESFLENRFPVAIKRLPFDYALCLLIEAGDKFKLTRHTSPILPADQTQLDNAILWVNKMAKGCMDWRSEASNGGCWEWQRN</sequence>
<dbReference type="InterPro" id="IPR016039">
    <property type="entry name" value="Thiolase-like"/>
</dbReference>
<evidence type="ECO:0000313" key="2">
    <source>
        <dbReference type="EMBL" id="VEJ10018.1"/>
    </source>
</evidence>
<dbReference type="SUPFAM" id="SSF53901">
    <property type="entry name" value="Thiolase-like"/>
    <property type="match status" value="1"/>
</dbReference>
<dbReference type="Proteomes" id="UP000279799">
    <property type="component" value="Chromosome"/>
</dbReference>
<evidence type="ECO:0000259" key="1">
    <source>
        <dbReference type="Pfam" id="PF13723"/>
    </source>
</evidence>
<organism evidence="2 3">
    <name type="scientific">Actinobacillus delphinicola</name>
    <dbReference type="NCBI Taxonomy" id="51161"/>
    <lineage>
        <taxon>Bacteria</taxon>
        <taxon>Pseudomonadati</taxon>
        <taxon>Pseudomonadota</taxon>
        <taxon>Gammaproteobacteria</taxon>
        <taxon>Pasteurellales</taxon>
        <taxon>Pasteurellaceae</taxon>
        <taxon>Actinobacillus</taxon>
    </lineage>
</organism>
<dbReference type="EMBL" id="LR134510">
    <property type="protein sequence ID" value="VEJ10018.1"/>
    <property type="molecule type" value="Genomic_DNA"/>
</dbReference>
<reference evidence="2 3" key="1">
    <citation type="submission" date="2018-12" db="EMBL/GenBank/DDBJ databases">
        <authorList>
            <consortium name="Pathogen Informatics"/>
        </authorList>
    </citation>
    <scope>NUCLEOTIDE SEQUENCE [LARGE SCALE GENOMIC DNA]</scope>
    <source>
        <strain evidence="2 3">NCTC12871</strain>
    </source>
</reference>
<dbReference type="KEGG" id="adp:NCTC12871_01525"/>
<dbReference type="GO" id="GO:0016746">
    <property type="term" value="F:acyltransferase activity"/>
    <property type="evidence" value="ECO:0007669"/>
    <property type="project" value="InterPro"/>
</dbReference>
<evidence type="ECO:0000313" key="3">
    <source>
        <dbReference type="Proteomes" id="UP000279799"/>
    </source>
</evidence>
<proteinExistence type="predicted"/>
<gene>
    <name evidence="2" type="ORF">NCTC12871_01525</name>
</gene>
<feature type="domain" description="Beta-ketoacyl synthase-like N-terminal" evidence="1">
    <location>
        <begin position="64"/>
        <end position="267"/>
    </location>
</feature>
<dbReference type="Pfam" id="PF13723">
    <property type="entry name" value="Ketoacyl-synt_2"/>
    <property type="match status" value="1"/>
</dbReference>